<evidence type="ECO:0000313" key="2">
    <source>
        <dbReference type="EMBL" id="KAG2193080.1"/>
    </source>
</evidence>
<feature type="non-terminal residue" evidence="2">
    <location>
        <position position="1"/>
    </location>
</feature>
<evidence type="ECO:0000256" key="1">
    <source>
        <dbReference type="SAM" id="MobiDB-lite"/>
    </source>
</evidence>
<dbReference type="OrthoDB" id="2302682at2759"/>
<gene>
    <name evidence="2" type="ORF">INT47_008905</name>
</gene>
<protein>
    <submittedName>
        <fullName evidence="2">Uncharacterized protein</fullName>
    </submittedName>
</protein>
<comment type="caution">
    <text evidence="2">The sequence shown here is derived from an EMBL/GenBank/DDBJ whole genome shotgun (WGS) entry which is preliminary data.</text>
</comment>
<sequence length="895" mass="100069">EDGDGFIVAGEFTESEESSSDESLEDYRPQHRMDLGTPVALYDEILDDNYHVIDFFELATSRYADSVLTGEYVTSTGERKDIFVDMNLPISELVICETNVDAFISNCLRDIPVKTSNRMRLFLSPGYNTAMTRLDFGYYQFNNEKKPVKDYHHCLLMEMQGQALLQVHVIFPNMTELGLNLDSNSMALESELQKKFIDKLFLPACKAVLPESAYNRCGGSYAESVSRGLFNSIANTSVSSDSLAAVVEAMRHLVRENQSLAMFRHFRFVMSAFGFKAPFDGENYEEILPNMLAWNQLNPRKVQVDIGVNFFVRGAGPLAPLKLVTFLKEEFVTFAGELVGGDSTVSKPMDMALGRFGGLHGKNKSPGVGEASKVIFYNDIKAPFTMREPGFNGSVADEWSPAKTRSTVFHTDGHYMSKRKRYESRMSQYHSTQFTMRLEVRVAAGDVDVSLLANLQRKIRALNDMGAFVHVQNAAYFGYVSRILKATGRIIQSFESSLILENVSGLALAVYVMNSLFHPGNASSTCAKNYVGENRCPNNRLCFLPGAFSFVNDTISFNHTFDFTRMKKMFPGVKIVPTMTINGDRVLDELERMAADGEVDSDDLSIAHMQAVVATSGFVAPVRSLEFAPLVTFSGLACELVPLSSSVVLEDVCLFDSRNASTVEHADRARQIFYRFGLGPESAVRFLDIFFSELFCLAGEGFAGCGISNLAFGGDHSKLNPEIRSERDVIPRMSVVERLCFLLPLVSSSDSNVDWVKSLVAGRGVDSKWITFGSRSVWLGLSLNENIRHEDLQKFHGLLMVACLFVLEYVPICCCSKMFRPLTDCTMIVRKISWFSEPYSDLTPQLFSFLSSYAKNYKHTDSNFPRLPSSYLFSSTATATRPSRPIKRRKNGRVY</sequence>
<feature type="region of interest" description="Disordered" evidence="1">
    <location>
        <begin position="1"/>
        <end position="26"/>
    </location>
</feature>
<dbReference type="EMBL" id="JAEPRD010000250">
    <property type="protein sequence ID" value="KAG2193080.1"/>
    <property type="molecule type" value="Genomic_DNA"/>
</dbReference>
<name>A0A8H7QK00_9FUNG</name>
<dbReference type="Proteomes" id="UP000603453">
    <property type="component" value="Unassembled WGS sequence"/>
</dbReference>
<reference evidence="2" key="1">
    <citation type="submission" date="2020-12" db="EMBL/GenBank/DDBJ databases">
        <title>Metabolic potential, ecology and presence of endohyphal bacteria is reflected in genomic diversity of Mucoromycotina.</title>
        <authorList>
            <person name="Muszewska A."/>
            <person name="Okrasinska A."/>
            <person name="Steczkiewicz K."/>
            <person name="Drgas O."/>
            <person name="Orlowska M."/>
            <person name="Perlinska-Lenart U."/>
            <person name="Aleksandrzak-Piekarczyk T."/>
            <person name="Szatraj K."/>
            <person name="Zielenkiewicz U."/>
            <person name="Pilsyk S."/>
            <person name="Malc E."/>
            <person name="Mieczkowski P."/>
            <person name="Kruszewska J.S."/>
            <person name="Biernat P."/>
            <person name="Pawlowska J."/>
        </authorList>
    </citation>
    <scope>NUCLEOTIDE SEQUENCE</scope>
    <source>
        <strain evidence="2">WA0000017839</strain>
    </source>
</reference>
<evidence type="ECO:0000313" key="3">
    <source>
        <dbReference type="Proteomes" id="UP000603453"/>
    </source>
</evidence>
<proteinExistence type="predicted"/>
<feature type="compositionally biased region" description="Acidic residues" evidence="1">
    <location>
        <begin position="13"/>
        <end position="24"/>
    </location>
</feature>
<dbReference type="AlphaFoldDB" id="A0A8H7QK00"/>
<keyword evidence="3" id="KW-1185">Reference proteome</keyword>
<accession>A0A8H7QK00</accession>
<organism evidence="2 3">
    <name type="scientific">Mucor saturninus</name>
    <dbReference type="NCBI Taxonomy" id="64648"/>
    <lineage>
        <taxon>Eukaryota</taxon>
        <taxon>Fungi</taxon>
        <taxon>Fungi incertae sedis</taxon>
        <taxon>Mucoromycota</taxon>
        <taxon>Mucoromycotina</taxon>
        <taxon>Mucoromycetes</taxon>
        <taxon>Mucorales</taxon>
        <taxon>Mucorineae</taxon>
        <taxon>Mucoraceae</taxon>
        <taxon>Mucor</taxon>
    </lineage>
</organism>